<keyword evidence="2" id="KW-1185">Reference proteome</keyword>
<dbReference type="InterPro" id="IPR009794">
    <property type="entry name" value="ASRT"/>
</dbReference>
<evidence type="ECO:0000313" key="2">
    <source>
        <dbReference type="Proteomes" id="UP000199577"/>
    </source>
</evidence>
<dbReference type="AlphaFoldDB" id="A0A1I1ILN3"/>
<dbReference type="OrthoDB" id="512504at2"/>
<gene>
    <name evidence="1" type="ORF">SAMN05421747_109142</name>
</gene>
<protein>
    <recommendedName>
        <fullName evidence="3">Sensory rhodopsin transducer</fullName>
    </recommendedName>
</protein>
<name>A0A1I1ILN3_9SPHI</name>
<dbReference type="Pfam" id="PF07100">
    <property type="entry name" value="ASRT"/>
    <property type="match status" value="1"/>
</dbReference>
<sequence>MTNNPVPSSIHGHTRWVIPGGCIPLDSHGPEPDCTSRDELIILNTHDEDAAVALHVYYAERPPVGPYRIRVPARRIRCIRCNDLIDPEALPLDTPYALTLTADRPVFVQFIQRYFGQHQRYAHPLVAYPIGD</sequence>
<organism evidence="1 2">
    <name type="scientific">Parapedobacter composti</name>
    <dbReference type="NCBI Taxonomy" id="623281"/>
    <lineage>
        <taxon>Bacteria</taxon>
        <taxon>Pseudomonadati</taxon>
        <taxon>Bacteroidota</taxon>
        <taxon>Sphingobacteriia</taxon>
        <taxon>Sphingobacteriales</taxon>
        <taxon>Sphingobacteriaceae</taxon>
        <taxon>Parapedobacter</taxon>
    </lineage>
</organism>
<dbReference type="STRING" id="623281.SAMN05421747_109142"/>
<reference evidence="1 2" key="1">
    <citation type="submission" date="2016-10" db="EMBL/GenBank/DDBJ databases">
        <authorList>
            <person name="de Groot N.N."/>
        </authorList>
    </citation>
    <scope>NUCLEOTIDE SEQUENCE [LARGE SCALE GENOMIC DNA]</scope>
    <source>
        <strain evidence="1 2">DSM 22900</strain>
    </source>
</reference>
<proteinExistence type="predicted"/>
<evidence type="ECO:0008006" key="3">
    <source>
        <dbReference type="Google" id="ProtNLM"/>
    </source>
</evidence>
<dbReference type="Proteomes" id="UP000199577">
    <property type="component" value="Unassembled WGS sequence"/>
</dbReference>
<accession>A0A1I1ILN3</accession>
<dbReference type="PIRSF" id="PIRSF008711">
    <property type="entry name" value="UCP008711"/>
    <property type="match status" value="1"/>
</dbReference>
<evidence type="ECO:0000313" key="1">
    <source>
        <dbReference type="EMBL" id="SFC37127.1"/>
    </source>
</evidence>
<dbReference type="InterPro" id="IPR036698">
    <property type="entry name" value="TM1070-like_sf"/>
</dbReference>
<dbReference type="RefSeq" id="WP_090973707.1">
    <property type="nucleotide sequence ID" value="NZ_FOLL01000009.1"/>
</dbReference>
<dbReference type="Gene3D" id="2.60.290.11">
    <property type="entry name" value="TM1070-like"/>
    <property type="match status" value="1"/>
</dbReference>
<dbReference type="EMBL" id="FOLL01000009">
    <property type="protein sequence ID" value="SFC37127.1"/>
    <property type="molecule type" value="Genomic_DNA"/>
</dbReference>
<dbReference type="SUPFAM" id="SSF89232">
    <property type="entry name" value="Hypothetical protein TM1070"/>
    <property type="match status" value="1"/>
</dbReference>